<dbReference type="Proteomes" id="UP000245086">
    <property type="component" value="Unassembled WGS sequence"/>
</dbReference>
<gene>
    <name evidence="1" type="ORF">PbB2_00598</name>
</gene>
<dbReference type="AlphaFoldDB" id="A0A2P2E7A4"/>
<evidence type="ECO:0000313" key="2">
    <source>
        <dbReference type="Proteomes" id="UP000245086"/>
    </source>
</evidence>
<dbReference type="RefSeq" id="WP_108983775.1">
    <property type="nucleotide sequence ID" value="NZ_BFBR01000001.1"/>
</dbReference>
<organism evidence="1 2">
    <name type="scientific">Candidatus Phycosocius bacilliformis</name>
    <dbReference type="NCBI Taxonomy" id="1445552"/>
    <lineage>
        <taxon>Bacteria</taxon>
        <taxon>Pseudomonadati</taxon>
        <taxon>Pseudomonadota</taxon>
        <taxon>Alphaproteobacteria</taxon>
        <taxon>Caulobacterales</taxon>
        <taxon>Caulobacterales incertae sedis</taxon>
        <taxon>Candidatus Phycosocius</taxon>
    </lineage>
</organism>
<accession>A0A2P2E7A4</accession>
<comment type="caution">
    <text evidence="1">The sequence shown here is derived from an EMBL/GenBank/DDBJ whole genome shotgun (WGS) entry which is preliminary data.</text>
</comment>
<name>A0A2P2E7A4_9PROT</name>
<sequence>MTVLPLVANLNDNVSTSPSRSTEQPGGVVVTLPSEPVLSIVRHTLQRLGPFAPTDAMVISRILNRLSQIERDDGVSVAIDHAREVVEILKLQRRPAR</sequence>
<dbReference type="EMBL" id="BFBR01000001">
    <property type="protein sequence ID" value="GBF56941.1"/>
    <property type="molecule type" value="Genomic_DNA"/>
</dbReference>
<evidence type="ECO:0000313" key="1">
    <source>
        <dbReference type="EMBL" id="GBF56941.1"/>
    </source>
</evidence>
<dbReference type="OrthoDB" id="9873575at2"/>
<reference evidence="1 2" key="1">
    <citation type="journal article" date="2018" name="Genome Announc.">
        <title>Draft Genome Sequence of "Candidatus Phycosocius bacilliformis," an Alphaproteobacterial Ectosymbiont of the Hydrocarbon-Producing Green Alga Botryococcus braunii.</title>
        <authorList>
            <person name="Tanabe Y."/>
            <person name="Yamaguchi H."/>
            <person name="Watanabe M.M."/>
        </authorList>
    </citation>
    <scope>NUCLEOTIDE SEQUENCE [LARGE SCALE GENOMIC DNA]</scope>
    <source>
        <strain evidence="1 2">BOTRYCO-2</strain>
    </source>
</reference>
<protein>
    <submittedName>
        <fullName evidence="1">Uncharacterized protein</fullName>
    </submittedName>
</protein>
<proteinExistence type="predicted"/>
<keyword evidence="2" id="KW-1185">Reference proteome</keyword>